<dbReference type="Proteomes" id="UP001371456">
    <property type="component" value="Unassembled WGS sequence"/>
</dbReference>
<gene>
    <name evidence="2" type="ORF">RDI58_022142</name>
</gene>
<name>A0AAN8T1I5_SOLBU</name>
<feature type="region of interest" description="Disordered" evidence="1">
    <location>
        <begin position="36"/>
        <end position="65"/>
    </location>
</feature>
<reference evidence="2 3" key="1">
    <citation type="submission" date="2024-02" db="EMBL/GenBank/DDBJ databases">
        <title>de novo genome assembly of Solanum bulbocastanum strain 11H21.</title>
        <authorList>
            <person name="Hosaka A.J."/>
        </authorList>
    </citation>
    <scope>NUCLEOTIDE SEQUENCE [LARGE SCALE GENOMIC DNA]</scope>
    <source>
        <tissue evidence="2">Young leaves</tissue>
    </source>
</reference>
<proteinExistence type="predicted"/>
<organism evidence="2 3">
    <name type="scientific">Solanum bulbocastanum</name>
    <name type="common">Wild potato</name>
    <dbReference type="NCBI Taxonomy" id="147425"/>
    <lineage>
        <taxon>Eukaryota</taxon>
        <taxon>Viridiplantae</taxon>
        <taxon>Streptophyta</taxon>
        <taxon>Embryophyta</taxon>
        <taxon>Tracheophyta</taxon>
        <taxon>Spermatophyta</taxon>
        <taxon>Magnoliopsida</taxon>
        <taxon>eudicotyledons</taxon>
        <taxon>Gunneridae</taxon>
        <taxon>Pentapetalae</taxon>
        <taxon>asterids</taxon>
        <taxon>lamiids</taxon>
        <taxon>Solanales</taxon>
        <taxon>Solanaceae</taxon>
        <taxon>Solanoideae</taxon>
        <taxon>Solaneae</taxon>
        <taxon>Solanum</taxon>
    </lineage>
</organism>
<feature type="region of interest" description="Disordered" evidence="1">
    <location>
        <begin position="91"/>
        <end position="123"/>
    </location>
</feature>
<dbReference type="AlphaFoldDB" id="A0AAN8T1I5"/>
<feature type="compositionally biased region" description="Low complexity" evidence="1">
    <location>
        <begin position="40"/>
        <end position="49"/>
    </location>
</feature>
<keyword evidence="3" id="KW-1185">Reference proteome</keyword>
<comment type="caution">
    <text evidence="2">The sequence shown here is derived from an EMBL/GenBank/DDBJ whole genome shotgun (WGS) entry which is preliminary data.</text>
</comment>
<protein>
    <submittedName>
        <fullName evidence="2">Uncharacterized protein</fullName>
    </submittedName>
</protein>
<evidence type="ECO:0000313" key="3">
    <source>
        <dbReference type="Proteomes" id="UP001371456"/>
    </source>
</evidence>
<evidence type="ECO:0000256" key="1">
    <source>
        <dbReference type="SAM" id="MobiDB-lite"/>
    </source>
</evidence>
<feature type="compositionally biased region" description="Polar residues" evidence="1">
    <location>
        <begin position="51"/>
        <end position="65"/>
    </location>
</feature>
<evidence type="ECO:0000313" key="2">
    <source>
        <dbReference type="EMBL" id="KAK6779958.1"/>
    </source>
</evidence>
<accession>A0AAN8T1I5</accession>
<dbReference type="EMBL" id="JBANQN010000009">
    <property type="protein sequence ID" value="KAK6779958.1"/>
    <property type="molecule type" value="Genomic_DNA"/>
</dbReference>
<sequence length="123" mass="13705">MQAHIKLIGGRLRNPNSKHLKEFQSGQLIRDEQWSKLAKKSGSGAGKNKTPVGTNGTVTQAKPSVATQRKLELNGVATTTPWANLFVTNRLAEREKEQNNDIGQDTEKMQEEIEHQQGDEVQE</sequence>